<gene>
    <name evidence="1" type="ORF">SAMN02949497_1268</name>
</gene>
<dbReference type="RefSeq" id="WP_085210958.1">
    <property type="nucleotide sequence ID" value="NZ_FXAM01000001.1"/>
</dbReference>
<dbReference type="AlphaFoldDB" id="A0A1Y6D083"/>
<dbReference type="Gene3D" id="3.90.320.10">
    <property type="match status" value="1"/>
</dbReference>
<evidence type="ECO:0000313" key="2">
    <source>
        <dbReference type="Proteomes" id="UP000192923"/>
    </source>
</evidence>
<sequence length="443" mass="49264">MKPSPKPIDIEIRNGNGKVCLLHPGPYPTPVTFCFWDERHPMNNTPEDEESLILDTTVHRMDEVLESERFMGGGIGFGAIGEADDRLLWLNFRWSFADAPVPDRRRTMMMGNAIEKDIAATLAKIQGLEFLDRDPNTGKQFKHQFLGGHFAGKMDGVGLGFPEAPKTWHVVEIKGVSHKAFLEAIKRGVENWRPEYWVNVQCHMGAAGLDRTLFIVQDRDTGAVHAERIKLDDTVFGACLARAERIVLAEEPPAPMYETRSRVPHDVMAFKPEYNTHIYWGIELPRPHCRNCRFAIPLVEGTSGDWLCQIDSTSSATGARLDYSQQRAGCPRHNYLPSLLSELAEVVRQYPDCVEYRVGRTVFWNAEEMVGETHPGVFSSKELCALSGNVAANGLCEESIKARSGLAGVKQGAYTIGGETVIVDEPKSGAGGVDDYDDDDIPF</sequence>
<dbReference type="STRING" id="1760988.SAMN02949497_1268"/>
<accession>A0A1Y6D083</accession>
<dbReference type="InterPro" id="IPR011604">
    <property type="entry name" value="PDDEXK-like_dom_sf"/>
</dbReference>
<evidence type="ECO:0000313" key="1">
    <source>
        <dbReference type="EMBL" id="SMF93972.1"/>
    </source>
</evidence>
<dbReference type="OrthoDB" id="1982at2"/>
<dbReference type="EMBL" id="FXAM01000001">
    <property type="protein sequence ID" value="SMF93972.1"/>
    <property type="molecule type" value="Genomic_DNA"/>
</dbReference>
<name>A0A1Y6D083_9GAMM</name>
<dbReference type="Proteomes" id="UP000192923">
    <property type="component" value="Unassembled WGS sequence"/>
</dbReference>
<reference evidence="1 2" key="1">
    <citation type="submission" date="2016-12" db="EMBL/GenBank/DDBJ databases">
        <authorList>
            <person name="Song W.-J."/>
            <person name="Kurnit D.M."/>
        </authorList>
    </citation>
    <scope>NUCLEOTIDE SEQUENCE [LARGE SCALE GENOMIC DNA]</scope>
    <source>
        <strain evidence="1 2">175</strain>
    </source>
</reference>
<proteinExistence type="predicted"/>
<protein>
    <submittedName>
        <fullName evidence="1">Uncharacterized protein</fullName>
    </submittedName>
</protein>
<organism evidence="1 2">
    <name type="scientific">Methylomagnum ishizawai</name>
    <dbReference type="NCBI Taxonomy" id="1760988"/>
    <lineage>
        <taxon>Bacteria</taxon>
        <taxon>Pseudomonadati</taxon>
        <taxon>Pseudomonadota</taxon>
        <taxon>Gammaproteobacteria</taxon>
        <taxon>Methylococcales</taxon>
        <taxon>Methylococcaceae</taxon>
        <taxon>Methylomagnum</taxon>
    </lineage>
</organism>
<keyword evidence="2" id="KW-1185">Reference proteome</keyword>